<organism evidence="1 2">
    <name type="scientific">Coniosporium uncinatum</name>
    <dbReference type="NCBI Taxonomy" id="93489"/>
    <lineage>
        <taxon>Eukaryota</taxon>
        <taxon>Fungi</taxon>
        <taxon>Dikarya</taxon>
        <taxon>Ascomycota</taxon>
        <taxon>Pezizomycotina</taxon>
        <taxon>Dothideomycetes</taxon>
        <taxon>Dothideomycetes incertae sedis</taxon>
        <taxon>Coniosporium</taxon>
    </lineage>
</organism>
<keyword evidence="2" id="KW-1185">Reference proteome</keyword>
<gene>
    <name evidence="1" type="ORF">LTS18_014035</name>
</gene>
<name>A0ACC3DHU0_9PEZI</name>
<comment type="caution">
    <text evidence="1">The sequence shown here is derived from an EMBL/GenBank/DDBJ whole genome shotgun (WGS) entry which is preliminary data.</text>
</comment>
<accession>A0ACC3DHU0</accession>
<evidence type="ECO:0000313" key="1">
    <source>
        <dbReference type="EMBL" id="KAK3075457.1"/>
    </source>
</evidence>
<sequence length="85" mass="9475">MARETMWPGGKLRQGGTPRTPAERERTRKEAEVLLGMLVPDLAGSVVGRTNAQMAGRRVAAVFNNQRLNIHLVFTLLDEIVQMVF</sequence>
<reference evidence="1" key="1">
    <citation type="submission" date="2024-09" db="EMBL/GenBank/DDBJ databases">
        <title>Black Yeasts Isolated from many extreme environments.</title>
        <authorList>
            <person name="Coleine C."/>
            <person name="Stajich J.E."/>
            <person name="Selbmann L."/>
        </authorList>
    </citation>
    <scope>NUCLEOTIDE SEQUENCE</scope>
    <source>
        <strain evidence="1">CCFEE 5737</strain>
    </source>
</reference>
<dbReference type="EMBL" id="JAWDJW010004429">
    <property type="protein sequence ID" value="KAK3075457.1"/>
    <property type="molecule type" value="Genomic_DNA"/>
</dbReference>
<protein>
    <submittedName>
        <fullName evidence="1">Uncharacterized protein</fullName>
    </submittedName>
</protein>
<dbReference type="Proteomes" id="UP001186974">
    <property type="component" value="Unassembled WGS sequence"/>
</dbReference>
<proteinExistence type="predicted"/>
<evidence type="ECO:0000313" key="2">
    <source>
        <dbReference type="Proteomes" id="UP001186974"/>
    </source>
</evidence>